<dbReference type="STRING" id="561720.SAMN06275492_13226"/>
<reference evidence="9" key="1">
    <citation type="submission" date="2017-04" db="EMBL/GenBank/DDBJ databases">
        <authorList>
            <person name="Varghese N."/>
            <person name="Submissions S."/>
        </authorList>
    </citation>
    <scope>NUCLEOTIDE SEQUENCE [LARGE SCALE GENOMIC DNA]</scope>
    <source>
        <strain evidence="9">USBA 82</strain>
    </source>
</reference>
<evidence type="ECO:0000256" key="3">
    <source>
        <dbReference type="ARBA" id="ARBA00022692"/>
    </source>
</evidence>
<dbReference type="AlphaFoldDB" id="A0A1X7KPC1"/>
<dbReference type="RefSeq" id="WP_159448325.1">
    <property type="nucleotide sequence ID" value="NZ_FXBB01000032.1"/>
</dbReference>
<dbReference type="PANTHER" id="PTHR33545:SF5">
    <property type="entry name" value="UPF0750 MEMBRANE PROTEIN YITT"/>
    <property type="match status" value="1"/>
</dbReference>
<feature type="transmembrane region" description="Helical" evidence="6">
    <location>
        <begin position="25"/>
        <end position="46"/>
    </location>
</feature>
<keyword evidence="5 6" id="KW-0472">Membrane</keyword>
<feature type="transmembrane region" description="Helical" evidence="6">
    <location>
        <begin position="66"/>
        <end position="84"/>
    </location>
</feature>
<dbReference type="InterPro" id="IPR003740">
    <property type="entry name" value="YitT"/>
</dbReference>
<evidence type="ECO:0000256" key="4">
    <source>
        <dbReference type="ARBA" id="ARBA00022989"/>
    </source>
</evidence>
<gene>
    <name evidence="8" type="ORF">SAMN06275492_13226</name>
</gene>
<evidence type="ECO:0000256" key="2">
    <source>
        <dbReference type="ARBA" id="ARBA00022475"/>
    </source>
</evidence>
<dbReference type="CDD" id="cd16380">
    <property type="entry name" value="YitT_C"/>
    <property type="match status" value="1"/>
</dbReference>
<dbReference type="Proteomes" id="UP000193355">
    <property type="component" value="Unassembled WGS sequence"/>
</dbReference>
<dbReference type="InterPro" id="IPR051461">
    <property type="entry name" value="UPF0750_membrane"/>
</dbReference>
<evidence type="ECO:0000313" key="9">
    <source>
        <dbReference type="Proteomes" id="UP000193355"/>
    </source>
</evidence>
<feature type="transmembrane region" description="Helical" evidence="6">
    <location>
        <begin position="121"/>
        <end position="143"/>
    </location>
</feature>
<organism evidence="8 9">
    <name type="scientific">Dethiosulfovibrio salsuginis</name>
    <dbReference type="NCBI Taxonomy" id="561720"/>
    <lineage>
        <taxon>Bacteria</taxon>
        <taxon>Thermotogati</taxon>
        <taxon>Synergistota</taxon>
        <taxon>Synergistia</taxon>
        <taxon>Synergistales</taxon>
        <taxon>Dethiosulfovibrionaceae</taxon>
        <taxon>Dethiosulfovibrio</taxon>
    </lineage>
</organism>
<evidence type="ECO:0000256" key="1">
    <source>
        <dbReference type="ARBA" id="ARBA00004651"/>
    </source>
</evidence>
<keyword evidence="4 6" id="KW-1133">Transmembrane helix</keyword>
<evidence type="ECO:0000256" key="6">
    <source>
        <dbReference type="SAM" id="Phobius"/>
    </source>
</evidence>
<dbReference type="PIRSF" id="PIRSF006483">
    <property type="entry name" value="Membrane_protein_YitT"/>
    <property type="match status" value="1"/>
</dbReference>
<dbReference type="PANTHER" id="PTHR33545">
    <property type="entry name" value="UPF0750 MEMBRANE PROTEIN YITT-RELATED"/>
    <property type="match status" value="1"/>
</dbReference>
<dbReference type="GO" id="GO:0005886">
    <property type="term" value="C:plasma membrane"/>
    <property type="evidence" value="ECO:0007669"/>
    <property type="project" value="UniProtKB-SubCell"/>
</dbReference>
<comment type="subcellular location">
    <subcellularLocation>
        <location evidence="1">Cell membrane</location>
        <topology evidence="1">Multi-pass membrane protein</topology>
    </subcellularLocation>
</comment>
<keyword evidence="2" id="KW-1003">Cell membrane</keyword>
<name>A0A1X7KPC1_9BACT</name>
<evidence type="ECO:0000256" key="5">
    <source>
        <dbReference type="ARBA" id="ARBA00023136"/>
    </source>
</evidence>
<dbReference type="Pfam" id="PF02588">
    <property type="entry name" value="YitT_membrane"/>
    <property type="match status" value="1"/>
</dbReference>
<keyword evidence="3 6" id="KW-0812">Transmembrane</keyword>
<feature type="transmembrane region" description="Helical" evidence="6">
    <location>
        <begin position="91"/>
        <end position="109"/>
    </location>
</feature>
<sequence length="299" mass="33050">MKHPLSLRSIAAKIRWFIKEEGHSLVNITLGAIVFAIAIQLFVIPAQLPGTGVNGLALLFNYMWEVPLSVTIWGLNALLFTYGWKVLPRRFTLWSIYGTVVFTLFLSVAKHTLPVPVIEDRFLLIVVAGLLQGAPYAMIFAAGGSLGGTDIISMAVRRKTGMEISQFTMIANFAVLALFFFAVSFENVVYGVVLSYINTTVMGGAMRSFGIKKEALVICNNPEETKHFITHELGRGVTIFSARGGYSDTHRDVFMTLLTARQAMLLKQHLQKTDPKAFLRLAEATEVLGQGFGSWKKDV</sequence>
<keyword evidence="9" id="KW-1185">Reference proteome</keyword>
<dbReference type="OrthoDB" id="9779786at2"/>
<protein>
    <submittedName>
        <fullName evidence="8">Uncharacterized membrane-anchored protein YitT, contains DUF161 and DUF2179 domains</fullName>
    </submittedName>
</protein>
<accession>A0A1X7KPC1</accession>
<dbReference type="Pfam" id="PF10035">
    <property type="entry name" value="DUF2179"/>
    <property type="match status" value="1"/>
</dbReference>
<dbReference type="InterPro" id="IPR015867">
    <property type="entry name" value="N-reg_PII/ATP_PRibTrfase_C"/>
</dbReference>
<dbReference type="InterPro" id="IPR019264">
    <property type="entry name" value="DUF2179"/>
</dbReference>
<feature type="domain" description="DUF2179" evidence="7">
    <location>
        <begin position="235"/>
        <end position="289"/>
    </location>
</feature>
<feature type="transmembrane region" description="Helical" evidence="6">
    <location>
        <begin position="188"/>
        <end position="206"/>
    </location>
</feature>
<dbReference type="EMBL" id="FXBB01000032">
    <property type="protein sequence ID" value="SMG43020.1"/>
    <property type="molecule type" value="Genomic_DNA"/>
</dbReference>
<proteinExistence type="predicted"/>
<evidence type="ECO:0000259" key="7">
    <source>
        <dbReference type="Pfam" id="PF10035"/>
    </source>
</evidence>
<dbReference type="Gene3D" id="3.30.70.120">
    <property type="match status" value="1"/>
</dbReference>
<evidence type="ECO:0000313" key="8">
    <source>
        <dbReference type="EMBL" id="SMG43020.1"/>
    </source>
</evidence>
<feature type="transmembrane region" description="Helical" evidence="6">
    <location>
        <begin position="164"/>
        <end position="182"/>
    </location>
</feature>